<dbReference type="CDD" id="cd14008">
    <property type="entry name" value="STKc_LKB1_CaMKK"/>
    <property type="match status" value="1"/>
</dbReference>
<dbReference type="PROSITE" id="PS50011">
    <property type="entry name" value="PROTEIN_KINASE_DOM"/>
    <property type="match status" value="1"/>
</dbReference>
<dbReference type="OrthoDB" id="68483at2759"/>
<dbReference type="InterPro" id="IPR011009">
    <property type="entry name" value="Kinase-like_dom_sf"/>
</dbReference>
<proteinExistence type="inferred from homology"/>
<accession>A0A8H7QG28</accession>
<keyword evidence="2 3" id="KW-0067">ATP-binding</keyword>
<dbReference type="InterPro" id="IPR000719">
    <property type="entry name" value="Prot_kinase_dom"/>
</dbReference>
<dbReference type="GO" id="GO:0005737">
    <property type="term" value="C:cytoplasm"/>
    <property type="evidence" value="ECO:0007669"/>
    <property type="project" value="TreeGrafter"/>
</dbReference>
<name>A0A8H7QG28_9FUNG</name>
<dbReference type="InterPro" id="IPR008271">
    <property type="entry name" value="Ser/Thr_kinase_AS"/>
</dbReference>
<feature type="domain" description="Protein kinase" evidence="5">
    <location>
        <begin position="32"/>
        <end position="323"/>
    </location>
</feature>
<dbReference type="PANTHER" id="PTHR24346">
    <property type="entry name" value="MAP/MICROTUBULE AFFINITY-REGULATING KINASE"/>
    <property type="match status" value="1"/>
</dbReference>
<dbReference type="SUPFAM" id="SSF56112">
    <property type="entry name" value="Protein kinase-like (PK-like)"/>
    <property type="match status" value="1"/>
</dbReference>
<sequence>MTRWFNAPLQLHRRWKQSKSYSNKRQIGNGKYSLIRQIGQGASGIVHLAIETKTNKKFAIKEMNKSRIQRQHHQSQLVNSRRPLYPESKKRKLNQDNVELQIEEIDILKQLPTHSNIIRFVTVIDNDPENEDSIFIVTEIAEKGIIMDVLPHSITKSIPDSQCRKIFSQLVDAVEHLHSNNIVHRDIKPQNLVMSNNNIVKLIDFGNATCITDKLSSTSSSVGSPAFMAPELLKRAARRNPESTVSPTCADLWSMGVTLYCLVYGHLPFEKSSLMDLYGDIQNKAVDHSNNIDPLLKDLIDKLLEKNPKDRITIQDVKTHSWMQNK</sequence>
<evidence type="ECO:0000259" key="5">
    <source>
        <dbReference type="PROSITE" id="PS50011"/>
    </source>
</evidence>
<dbReference type="PROSITE" id="PS00108">
    <property type="entry name" value="PROTEIN_KINASE_ST"/>
    <property type="match status" value="1"/>
</dbReference>
<evidence type="ECO:0000256" key="3">
    <source>
        <dbReference type="PROSITE-ProRule" id="PRU10141"/>
    </source>
</evidence>
<gene>
    <name evidence="6" type="ORF">INT46_005741</name>
</gene>
<dbReference type="PROSITE" id="PS00107">
    <property type="entry name" value="PROTEIN_KINASE_ATP"/>
    <property type="match status" value="1"/>
</dbReference>
<dbReference type="Proteomes" id="UP000650833">
    <property type="component" value="Unassembled WGS sequence"/>
</dbReference>
<evidence type="ECO:0000313" key="7">
    <source>
        <dbReference type="Proteomes" id="UP000650833"/>
    </source>
</evidence>
<dbReference type="EMBL" id="JAEPRC010000865">
    <property type="protein sequence ID" value="KAG2191100.1"/>
    <property type="molecule type" value="Genomic_DNA"/>
</dbReference>
<protein>
    <recommendedName>
        <fullName evidence="5">Protein kinase domain-containing protein</fullName>
    </recommendedName>
</protein>
<dbReference type="SMART" id="SM00220">
    <property type="entry name" value="S_TKc"/>
    <property type="match status" value="1"/>
</dbReference>
<dbReference type="PANTHER" id="PTHR24346:SF77">
    <property type="entry name" value="SERINE THREONINE PROTEIN KINASE"/>
    <property type="match status" value="1"/>
</dbReference>
<comment type="similarity">
    <text evidence="4">Belongs to the protein kinase superfamily.</text>
</comment>
<organism evidence="6 7">
    <name type="scientific">Mucor plumbeus</name>
    <dbReference type="NCBI Taxonomy" id="97098"/>
    <lineage>
        <taxon>Eukaryota</taxon>
        <taxon>Fungi</taxon>
        <taxon>Fungi incertae sedis</taxon>
        <taxon>Mucoromycota</taxon>
        <taxon>Mucoromycotina</taxon>
        <taxon>Mucoromycetes</taxon>
        <taxon>Mucorales</taxon>
        <taxon>Mucorineae</taxon>
        <taxon>Mucoraceae</taxon>
        <taxon>Mucor</taxon>
    </lineage>
</organism>
<keyword evidence="7" id="KW-1185">Reference proteome</keyword>
<dbReference type="Pfam" id="PF00069">
    <property type="entry name" value="Pkinase"/>
    <property type="match status" value="1"/>
</dbReference>
<evidence type="ECO:0000256" key="2">
    <source>
        <dbReference type="ARBA" id="ARBA00022840"/>
    </source>
</evidence>
<dbReference type="InterPro" id="IPR017441">
    <property type="entry name" value="Protein_kinase_ATP_BS"/>
</dbReference>
<evidence type="ECO:0000256" key="4">
    <source>
        <dbReference type="RuleBase" id="RU000304"/>
    </source>
</evidence>
<evidence type="ECO:0000256" key="1">
    <source>
        <dbReference type="ARBA" id="ARBA00022741"/>
    </source>
</evidence>
<dbReference type="GO" id="GO:0005524">
    <property type="term" value="F:ATP binding"/>
    <property type="evidence" value="ECO:0007669"/>
    <property type="project" value="UniProtKB-UniRule"/>
</dbReference>
<reference evidence="6" key="1">
    <citation type="submission" date="2020-12" db="EMBL/GenBank/DDBJ databases">
        <title>Metabolic potential, ecology and presence of endohyphal bacteria is reflected in genomic diversity of Mucoromycotina.</title>
        <authorList>
            <person name="Muszewska A."/>
            <person name="Okrasinska A."/>
            <person name="Steczkiewicz K."/>
            <person name="Drgas O."/>
            <person name="Orlowska M."/>
            <person name="Perlinska-Lenart U."/>
            <person name="Aleksandrzak-Piekarczyk T."/>
            <person name="Szatraj K."/>
            <person name="Zielenkiewicz U."/>
            <person name="Pilsyk S."/>
            <person name="Malc E."/>
            <person name="Mieczkowski P."/>
            <person name="Kruszewska J.S."/>
            <person name="Biernat P."/>
            <person name="Pawlowska J."/>
        </authorList>
    </citation>
    <scope>NUCLEOTIDE SEQUENCE</scope>
    <source>
        <strain evidence="6">CBS 226.32</strain>
    </source>
</reference>
<keyword evidence="1 3" id="KW-0547">Nucleotide-binding</keyword>
<keyword evidence="4" id="KW-0808">Transferase</keyword>
<evidence type="ECO:0000313" key="6">
    <source>
        <dbReference type="EMBL" id="KAG2191100.1"/>
    </source>
</evidence>
<comment type="caution">
    <text evidence="6">The sequence shown here is derived from an EMBL/GenBank/DDBJ whole genome shotgun (WGS) entry which is preliminary data.</text>
</comment>
<dbReference type="AlphaFoldDB" id="A0A8H7QG28"/>
<dbReference type="Gene3D" id="1.10.510.10">
    <property type="entry name" value="Transferase(Phosphotransferase) domain 1"/>
    <property type="match status" value="1"/>
</dbReference>
<feature type="binding site" evidence="3">
    <location>
        <position position="61"/>
    </location>
    <ligand>
        <name>ATP</name>
        <dbReference type="ChEBI" id="CHEBI:30616"/>
    </ligand>
</feature>
<keyword evidence="4" id="KW-0723">Serine/threonine-protein kinase</keyword>
<keyword evidence="4" id="KW-0418">Kinase</keyword>
<dbReference type="GO" id="GO:0004674">
    <property type="term" value="F:protein serine/threonine kinase activity"/>
    <property type="evidence" value="ECO:0007669"/>
    <property type="project" value="UniProtKB-KW"/>
</dbReference>
<dbReference type="GO" id="GO:0035556">
    <property type="term" value="P:intracellular signal transduction"/>
    <property type="evidence" value="ECO:0007669"/>
    <property type="project" value="TreeGrafter"/>
</dbReference>